<dbReference type="PATRIC" id="fig|1317118.6.peg.4027"/>
<dbReference type="OrthoDB" id="2988517at2"/>
<sequence>MISHHLTDELLMAYSAGTLPEAFDLAIATHLSLCDTCRASAESYDAVGGALVEDGTQAEMSDGALSEMLERIRSEAPEPVGTTPRPEAAGAPSVLPAPLAAFIGGDVDAVKWRPVGMGVKQAILQTADDAASARLLFIPAGTAMPDHGHRGTELTLVLQGAFSDEAGTFARGDVEIAESDDDHMPVADAGEPCICLAVTDAPLRFKGWLPRLAQPFLNI</sequence>
<reference evidence="2 3" key="1">
    <citation type="journal article" date="2014" name="Antonie Van Leeuwenhoek">
        <title>Roseivivax atlanticus sp. nov., isolated from surface seawater of the Atlantic Ocean.</title>
        <authorList>
            <person name="Li G."/>
            <person name="Lai Q."/>
            <person name="Liu X."/>
            <person name="Sun F."/>
            <person name="Shao Z."/>
        </authorList>
    </citation>
    <scope>NUCLEOTIDE SEQUENCE [LARGE SCALE GENOMIC DNA]</scope>
    <source>
        <strain evidence="2 3">22II-s10s</strain>
    </source>
</reference>
<dbReference type="InterPro" id="IPR025979">
    <property type="entry name" value="ChrR-like_cupin_dom"/>
</dbReference>
<dbReference type="InterPro" id="IPR012807">
    <property type="entry name" value="Anti-sigma_ChrR"/>
</dbReference>
<evidence type="ECO:0000259" key="1">
    <source>
        <dbReference type="Pfam" id="PF12973"/>
    </source>
</evidence>
<dbReference type="Gene3D" id="1.10.10.1320">
    <property type="entry name" value="Anti-sigma factor, zinc-finger domain"/>
    <property type="match status" value="1"/>
</dbReference>
<accession>W4HG32</accession>
<dbReference type="Pfam" id="PF12973">
    <property type="entry name" value="Cupin_7"/>
    <property type="match status" value="1"/>
</dbReference>
<dbReference type="CDD" id="cd20301">
    <property type="entry name" value="cupin_ChrR"/>
    <property type="match status" value="1"/>
</dbReference>
<evidence type="ECO:0000313" key="3">
    <source>
        <dbReference type="Proteomes" id="UP000019063"/>
    </source>
</evidence>
<proteinExistence type="predicted"/>
<dbReference type="RefSeq" id="WP_043847083.1">
    <property type="nucleotide sequence ID" value="NZ_AQQW01000020.1"/>
</dbReference>
<comment type="caution">
    <text evidence="2">The sequence shown here is derived from an EMBL/GenBank/DDBJ whole genome shotgun (WGS) entry which is preliminary data.</text>
</comment>
<dbReference type="InterPro" id="IPR014710">
    <property type="entry name" value="RmlC-like_jellyroll"/>
</dbReference>
<dbReference type="AlphaFoldDB" id="W4HG32"/>
<evidence type="ECO:0000313" key="2">
    <source>
        <dbReference type="EMBL" id="ETW10930.1"/>
    </source>
</evidence>
<dbReference type="eggNOG" id="COG3806">
    <property type="taxonomic scope" value="Bacteria"/>
</dbReference>
<dbReference type="Proteomes" id="UP000019063">
    <property type="component" value="Unassembled WGS sequence"/>
</dbReference>
<protein>
    <submittedName>
        <fullName evidence="2">Anti-sigma factor ChrR</fullName>
    </submittedName>
</protein>
<dbReference type="NCBIfam" id="TIGR02451">
    <property type="entry name" value="anti_sig_ChrR"/>
    <property type="match status" value="1"/>
</dbReference>
<gene>
    <name evidence="2" type="ORF">ATO8_19679</name>
</gene>
<dbReference type="SUPFAM" id="SSF51182">
    <property type="entry name" value="RmlC-like cupins"/>
    <property type="match status" value="1"/>
</dbReference>
<feature type="domain" description="ChrR-like cupin" evidence="1">
    <location>
        <begin position="106"/>
        <end position="197"/>
    </location>
</feature>
<dbReference type="STRING" id="1379903.ATO8_19679"/>
<dbReference type="InterPro" id="IPR011051">
    <property type="entry name" value="RmlC_Cupin_sf"/>
</dbReference>
<dbReference type="EMBL" id="AQQW01000020">
    <property type="protein sequence ID" value="ETW10930.1"/>
    <property type="molecule type" value="Genomic_DNA"/>
</dbReference>
<dbReference type="InterPro" id="IPR041916">
    <property type="entry name" value="Anti_sigma_zinc_sf"/>
</dbReference>
<dbReference type="Gene3D" id="2.60.120.10">
    <property type="entry name" value="Jelly Rolls"/>
    <property type="match status" value="1"/>
</dbReference>
<organism evidence="2 3">
    <name type="scientific">Roseivivax marinus</name>
    <dbReference type="NCBI Taxonomy" id="1379903"/>
    <lineage>
        <taxon>Bacteria</taxon>
        <taxon>Pseudomonadati</taxon>
        <taxon>Pseudomonadota</taxon>
        <taxon>Alphaproteobacteria</taxon>
        <taxon>Rhodobacterales</taxon>
        <taxon>Roseobacteraceae</taxon>
        <taxon>Roseivivax</taxon>
    </lineage>
</organism>
<name>W4HG32_9RHOB</name>
<keyword evidence="3" id="KW-1185">Reference proteome</keyword>